<evidence type="ECO:0000259" key="7">
    <source>
        <dbReference type="Pfam" id="PF21982"/>
    </source>
</evidence>
<name>A0A3B1CKJ0_9ZZZZ</name>
<dbReference type="Gene3D" id="1.10.10.10">
    <property type="entry name" value="Winged helix-like DNA-binding domain superfamily/Winged helix DNA-binding domain"/>
    <property type="match status" value="3"/>
</dbReference>
<dbReference type="EMBL" id="UOGD01000293">
    <property type="protein sequence ID" value="VAX25233.1"/>
    <property type="molecule type" value="Genomic_DNA"/>
</dbReference>
<evidence type="ECO:0000313" key="8">
    <source>
        <dbReference type="EMBL" id="VAX25233.1"/>
    </source>
</evidence>
<dbReference type="AlphaFoldDB" id="A0A3B1CKJ0"/>
<evidence type="ECO:0000256" key="2">
    <source>
        <dbReference type="ARBA" id="ARBA00009695"/>
    </source>
</evidence>
<dbReference type="Pfam" id="PF02631">
    <property type="entry name" value="RecX_HTH2"/>
    <property type="match status" value="1"/>
</dbReference>
<comment type="subcellular location">
    <subcellularLocation>
        <location evidence="1">Cytoplasm</location>
    </subcellularLocation>
</comment>
<feature type="domain" description="RecX second three-helical" evidence="5">
    <location>
        <begin position="104"/>
        <end position="144"/>
    </location>
</feature>
<dbReference type="HAMAP" id="MF_01114">
    <property type="entry name" value="RecX"/>
    <property type="match status" value="1"/>
</dbReference>
<evidence type="ECO:0000259" key="5">
    <source>
        <dbReference type="Pfam" id="PF02631"/>
    </source>
</evidence>
<sequence>MILTSVRKIRNKIILNFDNSEKLEIAYEVYLNSGLIKGDEVDKKKNEKLKYENEFFQAKSSAYRYLGNRNHSSFELRVKLTKKEYQKLIIEKVIEDLRAKGYVNDQKFAESFVKNRIEKRKEGIVKINSELRKKGISNEIISDVINNFTDDPIHFQNALQLARKKHQSLIKKNLDFQKLKGRLFNFLKGKGYTTEIILKVLDTVLVNESEDDIEY</sequence>
<dbReference type="Pfam" id="PF21982">
    <property type="entry name" value="RecX_HTH1"/>
    <property type="match status" value="1"/>
</dbReference>
<dbReference type="GO" id="GO:0005737">
    <property type="term" value="C:cytoplasm"/>
    <property type="evidence" value="ECO:0007669"/>
    <property type="project" value="UniProtKB-SubCell"/>
</dbReference>
<dbReference type="GO" id="GO:0006282">
    <property type="term" value="P:regulation of DNA repair"/>
    <property type="evidence" value="ECO:0007669"/>
    <property type="project" value="InterPro"/>
</dbReference>
<keyword evidence="4" id="KW-0963">Cytoplasm</keyword>
<dbReference type="InterPro" id="IPR003783">
    <property type="entry name" value="Regulatory_RecX"/>
</dbReference>
<evidence type="ECO:0000259" key="6">
    <source>
        <dbReference type="Pfam" id="PF21981"/>
    </source>
</evidence>
<evidence type="ECO:0000256" key="3">
    <source>
        <dbReference type="ARBA" id="ARBA00018111"/>
    </source>
</evidence>
<dbReference type="PANTHER" id="PTHR33602:SF1">
    <property type="entry name" value="REGULATORY PROTEIN RECX FAMILY PROTEIN"/>
    <property type="match status" value="1"/>
</dbReference>
<organism evidence="8">
    <name type="scientific">hydrothermal vent metagenome</name>
    <dbReference type="NCBI Taxonomy" id="652676"/>
    <lineage>
        <taxon>unclassified sequences</taxon>
        <taxon>metagenomes</taxon>
        <taxon>ecological metagenomes</taxon>
    </lineage>
</organism>
<feature type="domain" description="RecX third three-helical" evidence="6">
    <location>
        <begin position="155"/>
        <end position="201"/>
    </location>
</feature>
<protein>
    <recommendedName>
        <fullName evidence="3">Regulatory protein RecX</fullName>
    </recommendedName>
</protein>
<dbReference type="InterPro" id="IPR053926">
    <property type="entry name" value="RecX_HTH_1st"/>
</dbReference>
<dbReference type="Pfam" id="PF21981">
    <property type="entry name" value="RecX_HTH3"/>
    <property type="match status" value="1"/>
</dbReference>
<feature type="domain" description="RecX first three-helical" evidence="7">
    <location>
        <begin position="58"/>
        <end position="97"/>
    </location>
</feature>
<proteinExistence type="inferred from homology"/>
<dbReference type="InterPro" id="IPR036388">
    <property type="entry name" value="WH-like_DNA-bd_sf"/>
</dbReference>
<dbReference type="InterPro" id="IPR053925">
    <property type="entry name" value="RecX_HTH_3rd"/>
</dbReference>
<accession>A0A3B1CKJ0</accession>
<reference evidence="8" key="1">
    <citation type="submission" date="2018-06" db="EMBL/GenBank/DDBJ databases">
        <authorList>
            <person name="Zhirakovskaya E."/>
        </authorList>
    </citation>
    <scope>NUCLEOTIDE SEQUENCE</scope>
</reference>
<evidence type="ECO:0000256" key="4">
    <source>
        <dbReference type="ARBA" id="ARBA00022490"/>
    </source>
</evidence>
<comment type="similarity">
    <text evidence="2">Belongs to the RecX family.</text>
</comment>
<dbReference type="PANTHER" id="PTHR33602">
    <property type="entry name" value="REGULATORY PROTEIN RECX FAMILY PROTEIN"/>
    <property type="match status" value="1"/>
</dbReference>
<dbReference type="InterPro" id="IPR053924">
    <property type="entry name" value="RecX_HTH_2nd"/>
</dbReference>
<gene>
    <name evidence="8" type="ORF">MNBD_IGNAVI01-905</name>
</gene>
<evidence type="ECO:0000256" key="1">
    <source>
        <dbReference type="ARBA" id="ARBA00004496"/>
    </source>
</evidence>